<dbReference type="EMBL" id="JABMIG020000022">
    <property type="protein sequence ID" value="KAL3802071.1"/>
    <property type="molecule type" value="Genomic_DNA"/>
</dbReference>
<dbReference type="Proteomes" id="UP001516023">
    <property type="component" value="Unassembled WGS sequence"/>
</dbReference>
<protein>
    <recommendedName>
        <fullName evidence="3">Peptidase M11 gametolysin domain-containing protein</fullName>
    </recommendedName>
</protein>
<dbReference type="SUPFAM" id="SSF49899">
    <property type="entry name" value="Concanavalin A-like lectins/glucanases"/>
    <property type="match status" value="2"/>
</dbReference>
<dbReference type="Gene3D" id="2.60.120.200">
    <property type="match status" value="2"/>
</dbReference>
<keyword evidence="2" id="KW-0732">Signal</keyword>
<comment type="caution">
    <text evidence="4">The sequence shown here is derived from an EMBL/GenBank/DDBJ whole genome shotgun (WGS) entry which is preliminary data.</text>
</comment>
<feature type="region of interest" description="Disordered" evidence="1">
    <location>
        <begin position="149"/>
        <end position="168"/>
    </location>
</feature>
<feature type="domain" description="Peptidase M11 gametolysin" evidence="3">
    <location>
        <begin position="285"/>
        <end position="377"/>
    </location>
</feature>
<gene>
    <name evidence="4" type="ORF">HJC23_010827</name>
</gene>
<feature type="compositionally biased region" description="Low complexity" evidence="1">
    <location>
        <begin position="1073"/>
        <end position="1090"/>
    </location>
</feature>
<organism evidence="4 5">
    <name type="scientific">Cyclotella cryptica</name>
    <dbReference type="NCBI Taxonomy" id="29204"/>
    <lineage>
        <taxon>Eukaryota</taxon>
        <taxon>Sar</taxon>
        <taxon>Stramenopiles</taxon>
        <taxon>Ochrophyta</taxon>
        <taxon>Bacillariophyta</taxon>
        <taxon>Coscinodiscophyceae</taxon>
        <taxon>Thalassiosirophycidae</taxon>
        <taxon>Stephanodiscales</taxon>
        <taxon>Stephanodiscaceae</taxon>
        <taxon>Cyclotella</taxon>
    </lineage>
</organism>
<reference evidence="4 5" key="1">
    <citation type="journal article" date="2020" name="G3 (Bethesda)">
        <title>Improved Reference Genome for Cyclotella cryptica CCMP332, a Model for Cell Wall Morphogenesis, Salinity Adaptation, and Lipid Production in Diatoms (Bacillariophyta).</title>
        <authorList>
            <person name="Roberts W.R."/>
            <person name="Downey K.M."/>
            <person name="Ruck E.C."/>
            <person name="Traller J.C."/>
            <person name="Alverson A.J."/>
        </authorList>
    </citation>
    <scope>NUCLEOTIDE SEQUENCE [LARGE SCALE GENOMIC DNA]</scope>
    <source>
        <strain evidence="4 5">CCMP332</strain>
    </source>
</reference>
<evidence type="ECO:0000256" key="2">
    <source>
        <dbReference type="SAM" id="SignalP"/>
    </source>
</evidence>
<name>A0ABD3QR41_9STRA</name>
<sequence length="1141" mass="125063">MSIIGIAGMMIDNHSWTIVFFALICFAAPHEQVGDDYGYGLRELVAGDSPLESIECQVQLAVGQIMLEEGPPQEILHCILDEPDDMGYNLYEIKGLEEDEFSRIKKEVIAGGHHRYEFSGVKRSRGAPIEASLFGGETSSATSQSIYVTESGHNGKPQSIKKKSRRQENRINHRSLYKLEGVSTVLVVRVIALDASTSCSPNDCRVHTFGGYDDQGVLDDMNMKSQIDDCSYGKLKFVEPPDNSLYPDVIGGVVTINLNKIVVGVHHGTLLDWLISETPQKSGPLDAYDHIMFFMPSGVDFNGAAAYGYVPGAYTWYKDSYSLATGIQLHELGHNLGLGHAGEDGSSYGDGSCYMGYGGFDVKMCYNAAKNYYLGWYSEFYQEFNPVWETSKLYYLVGLTDYDEALASSEQSRYTIVLRIETFENESLYLGYNRAEKMNIDVKEFRDKVTVVRAEGQYQSWVEGGLGPGQRYSTPIVNGSGLSLEIVVCECVAGSPDYAVVSIHQYGESPLCVPQSPIASWQSYNGTLRDGLVAHYTFDSNQYYLDTSGHGNHAFEFGNPTFISDGAIGQALSFDGLDDYLELPDIPELDFETSDFTLTFWYRVSDDQSGRPVIIGNKNWKSPSNPGWAVSSNYGPGSNGDDLAINLSDGITKIDGNKAIDVDFDTWHFIAVRVKRGDKMSLLRTNEGSYVLQEDAISSIGSLSTNFKIRIGTSHDGCGAIFSKMDIDDLAIWSRAVSSEEVESIWMAARKRGFNVLHTYDFPNVQYFKRPGPLIAKYEFENDLSDSTSNNLGGILTGAGLTFISTNDGCHVNINNADFQQKSYVTLPNSTLFDFGRDTSFTISFWHRTSADFSSAETSIISNKDWLSGRNPGWTIGVGDDGRFEWNAGDGSNRCDYDGPAGMMTDGQWHHVAFSLLRGADGQITLYFDGKVLDQKSCVLNSMSSGNFFAFHHELSFVASGYIFLTHLLARRLTTGYPINVGTDGRGGIAWPGFYTGDIDKIAIFRSALEHVHVFALYSQGRDETGTDAPSVSPTNLAPTMTPTKLPTVSPLTVSPTSRPHGPSSEPTPYPTASPATSIPTISPTTNKPTVHLTDSPTVQPSSTPVAKAPTTLPISTPSSSPTTVWQSKQAKRAGRTPTSV</sequence>
<evidence type="ECO:0000256" key="1">
    <source>
        <dbReference type="SAM" id="MobiDB-lite"/>
    </source>
</evidence>
<feature type="compositionally biased region" description="Low complexity" evidence="1">
    <location>
        <begin position="1110"/>
        <end position="1124"/>
    </location>
</feature>
<accession>A0ABD3QR41</accession>
<evidence type="ECO:0000259" key="3">
    <source>
        <dbReference type="Pfam" id="PF05548"/>
    </source>
</evidence>
<feature type="region of interest" description="Disordered" evidence="1">
    <location>
        <begin position="1023"/>
        <end position="1141"/>
    </location>
</feature>
<feature type="compositionally biased region" description="Polar residues" evidence="1">
    <location>
        <begin position="1028"/>
        <end position="1058"/>
    </location>
</feature>
<dbReference type="SUPFAM" id="SSF55486">
    <property type="entry name" value="Metalloproteases ('zincins'), catalytic domain"/>
    <property type="match status" value="1"/>
</dbReference>
<dbReference type="InterPro" id="IPR013320">
    <property type="entry name" value="ConA-like_dom_sf"/>
</dbReference>
<feature type="signal peptide" evidence="2">
    <location>
        <begin position="1"/>
        <end position="27"/>
    </location>
</feature>
<proteinExistence type="predicted"/>
<keyword evidence="5" id="KW-1185">Reference proteome</keyword>
<feature type="compositionally biased region" description="Polar residues" evidence="1">
    <location>
        <begin position="1093"/>
        <end position="1105"/>
    </location>
</feature>
<dbReference type="AlphaFoldDB" id="A0ABD3QR41"/>
<evidence type="ECO:0000313" key="5">
    <source>
        <dbReference type="Proteomes" id="UP001516023"/>
    </source>
</evidence>
<dbReference type="Pfam" id="PF13385">
    <property type="entry name" value="Laminin_G_3"/>
    <property type="match status" value="2"/>
</dbReference>
<evidence type="ECO:0000313" key="4">
    <source>
        <dbReference type="EMBL" id="KAL3802071.1"/>
    </source>
</evidence>
<feature type="chain" id="PRO_5044887735" description="Peptidase M11 gametolysin domain-containing protein" evidence="2">
    <location>
        <begin position="28"/>
        <end position="1141"/>
    </location>
</feature>
<dbReference type="InterPro" id="IPR008752">
    <property type="entry name" value="Peptidase_M11"/>
</dbReference>
<dbReference type="Pfam" id="PF05548">
    <property type="entry name" value="Peptidase_M11"/>
    <property type="match status" value="1"/>
</dbReference>